<proteinExistence type="predicted"/>
<name>A0A5C6SGX7_FUSOC</name>
<comment type="caution">
    <text evidence="1">The sequence shown here is derived from an EMBL/GenBank/DDBJ whole genome shotgun (WGS) entry which is preliminary data.</text>
</comment>
<evidence type="ECO:0000313" key="2">
    <source>
        <dbReference type="Proteomes" id="UP000321331"/>
    </source>
</evidence>
<reference evidence="1 2" key="1">
    <citation type="submission" date="2019-07" db="EMBL/GenBank/DDBJ databases">
        <title>The First High-Quality Draft Genome Sequence of the Causal Agent of the Current Panama Disease Epidemic.</title>
        <authorList>
            <person name="Warmington R.J."/>
            <person name="Kay W."/>
            <person name="Jeffries A."/>
            <person name="Bebber D."/>
            <person name="Moore K."/>
            <person name="Studholme D.J."/>
        </authorList>
    </citation>
    <scope>NUCLEOTIDE SEQUENCE [LARGE SCALE GENOMIC DNA]</scope>
    <source>
        <strain evidence="1 2">TR4</strain>
    </source>
</reference>
<evidence type="ECO:0000313" key="1">
    <source>
        <dbReference type="EMBL" id="TXB97994.1"/>
    </source>
</evidence>
<dbReference type="AlphaFoldDB" id="A0A5C6SGX7"/>
<protein>
    <submittedName>
        <fullName evidence="1">Uncharacterized protein</fullName>
    </submittedName>
</protein>
<gene>
    <name evidence="1" type="ORF">FocTR4_00016976</name>
</gene>
<dbReference type="EMBL" id="VMNF01000013">
    <property type="protein sequence ID" value="TXB97994.1"/>
    <property type="molecule type" value="Genomic_DNA"/>
</dbReference>
<dbReference type="Proteomes" id="UP000321331">
    <property type="component" value="Unassembled WGS sequence"/>
</dbReference>
<sequence length="142" mass="16828">MPSRDASLISRRRSSEIEKKLMGDKGRELRRRDGNCLREIKLRSFHVQHIVVGSRGSVRVLARLDKEREMSVWTRTALVEAWGRERADQLLSFYLRFYIKRARARRLPNNKRRKIQQGGNGSMFNWDKEFEELKVRVEGGKQ</sequence>
<organism evidence="1 2">
    <name type="scientific">Fusarium oxysporum f. sp. cubense</name>
    <dbReference type="NCBI Taxonomy" id="61366"/>
    <lineage>
        <taxon>Eukaryota</taxon>
        <taxon>Fungi</taxon>
        <taxon>Dikarya</taxon>
        <taxon>Ascomycota</taxon>
        <taxon>Pezizomycotina</taxon>
        <taxon>Sordariomycetes</taxon>
        <taxon>Hypocreomycetidae</taxon>
        <taxon>Hypocreales</taxon>
        <taxon>Nectriaceae</taxon>
        <taxon>Fusarium</taxon>
        <taxon>Fusarium oxysporum species complex</taxon>
    </lineage>
</organism>
<accession>A0A5C6SGX7</accession>